<keyword evidence="2" id="KW-1185">Reference proteome</keyword>
<comment type="caution">
    <text evidence="1">The sequence shown here is derived from an EMBL/GenBank/DDBJ whole genome shotgun (WGS) entry which is preliminary data.</text>
</comment>
<accession>A0ABR5IRN8</accession>
<gene>
    <name evidence="1" type="ORF">ADK38_45780</name>
</gene>
<dbReference type="EMBL" id="LGUT01004514">
    <property type="protein sequence ID" value="KOG47826.1"/>
    <property type="molecule type" value="Genomic_DNA"/>
</dbReference>
<name>A0ABR5IRN8_9ACTN</name>
<dbReference type="Proteomes" id="UP000037020">
    <property type="component" value="Unassembled WGS sequence"/>
</dbReference>
<evidence type="ECO:0000313" key="2">
    <source>
        <dbReference type="Proteomes" id="UP000037020"/>
    </source>
</evidence>
<reference evidence="1 2" key="1">
    <citation type="submission" date="2015-07" db="EMBL/GenBank/DDBJ databases">
        <authorList>
            <person name="Ju K.-S."/>
            <person name="Doroghazi J.R."/>
            <person name="Metcalf W.W."/>
        </authorList>
    </citation>
    <scope>NUCLEOTIDE SEQUENCE [LARGE SCALE GENOMIC DNA]</scope>
    <source>
        <strain evidence="1 2">NRRL B-3589</strain>
    </source>
</reference>
<organism evidence="1 2">
    <name type="scientific">Streptomyces varsoviensis</name>
    <dbReference type="NCBI Taxonomy" id="67373"/>
    <lineage>
        <taxon>Bacteria</taxon>
        <taxon>Bacillati</taxon>
        <taxon>Actinomycetota</taxon>
        <taxon>Actinomycetes</taxon>
        <taxon>Kitasatosporales</taxon>
        <taxon>Streptomycetaceae</taxon>
        <taxon>Streptomyces</taxon>
    </lineage>
</organism>
<sequence>MTPAAAELSLLRSKTAQQLRDRGYDERYVQGYVESFVEGFFEGTAKSVLTVLDQRGIEVSDTTREHVATCRDIETLTPWLTRVGTADSADEIFLEA</sequence>
<protein>
    <submittedName>
        <fullName evidence="1">Uncharacterized protein</fullName>
    </submittedName>
</protein>
<evidence type="ECO:0000313" key="1">
    <source>
        <dbReference type="EMBL" id="KOG47826.1"/>
    </source>
</evidence>
<proteinExistence type="predicted"/>